<dbReference type="AlphaFoldDB" id="A0A8K0UZ98"/>
<dbReference type="EMBL" id="JAEVFJ010000001">
    <property type="protein sequence ID" value="KAH8107783.1"/>
    <property type="molecule type" value="Genomic_DNA"/>
</dbReference>
<keyword evidence="6" id="KW-1185">Reference proteome</keyword>
<dbReference type="InterPro" id="IPR053065">
    <property type="entry name" value="Archenteron_Induction-Rel"/>
</dbReference>
<evidence type="ECO:0000256" key="1">
    <source>
        <dbReference type="SAM" id="MobiDB-lite"/>
    </source>
</evidence>
<feature type="compositionally biased region" description="Pro residues" evidence="1">
    <location>
        <begin position="284"/>
        <end position="296"/>
    </location>
</feature>
<dbReference type="Pfam" id="PF12955">
    <property type="entry name" value="Vps3844_C"/>
    <property type="match status" value="1"/>
</dbReference>
<keyword evidence="3" id="KW-0732">Signal</keyword>
<keyword evidence="2" id="KW-1133">Transmembrane helix</keyword>
<keyword evidence="2" id="KW-0812">Transmembrane</keyword>
<evidence type="ECO:0000313" key="5">
    <source>
        <dbReference type="EMBL" id="KAH8107783.1"/>
    </source>
</evidence>
<evidence type="ECO:0000256" key="2">
    <source>
        <dbReference type="SAM" id="Phobius"/>
    </source>
</evidence>
<dbReference type="PANTHER" id="PTHR36853">
    <property type="entry name" value="EXPRESSED PROTEIN"/>
    <property type="match status" value="1"/>
</dbReference>
<reference evidence="5" key="1">
    <citation type="journal article" date="2021" name="New Phytol.">
        <title>Evolutionary innovations through gain and loss of genes in the ectomycorrhizal Boletales.</title>
        <authorList>
            <person name="Wu G."/>
            <person name="Miyauchi S."/>
            <person name="Morin E."/>
            <person name="Kuo A."/>
            <person name="Drula E."/>
            <person name="Varga T."/>
            <person name="Kohler A."/>
            <person name="Feng B."/>
            <person name="Cao Y."/>
            <person name="Lipzen A."/>
            <person name="Daum C."/>
            <person name="Hundley H."/>
            <person name="Pangilinan J."/>
            <person name="Johnson J."/>
            <person name="Barry K."/>
            <person name="LaButti K."/>
            <person name="Ng V."/>
            <person name="Ahrendt S."/>
            <person name="Min B."/>
            <person name="Choi I.G."/>
            <person name="Park H."/>
            <person name="Plett J.M."/>
            <person name="Magnuson J."/>
            <person name="Spatafora J.W."/>
            <person name="Nagy L.G."/>
            <person name="Henrissat B."/>
            <person name="Grigoriev I.V."/>
            <person name="Yang Z.L."/>
            <person name="Xu J."/>
            <person name="Martin F.M."/>
        </authorList>
    </citation>
    <scope>NUCLEOTIDE SEQUENCE</scope>
    <source>
        <strain evidence="5">KKN 215</strain>
    </source>
</reference>
<feature type="chain" id="PRO_5035435996" description="Vacuolar sorting protein Vps3844 C-terminal domain-containing protein" evidence="3">
    <location>
        <begin position="22"/>
        <end position="414"/>
    </location>
</feature>
<organism evidence="5 6">
    <name type="scientific">Cristinia sonorae</name>
    <dbReference type="NCBI Taxonomy" id="1940300"/>
    <lineage>
        <taxon>Eukaryota</taxon>
        <taxon>Fungi</taxon>
        <taxon>Dikarya</taxon>
        <taxon>Basidiomycota</taxon>
        <taxon>Agaricomycotina</taxon>
        <taxon>Agaricomycetes</taxon>
        <taxon>Agaricomycetidae</taxon>
        <taxon>Agaricales</taxon>
        <taxon>Pleurotineae</taxon>
        <taxon>Stephanosporaceae</taxon>
        <taxon>Cristinia</taxon>
    </lineage>
</organism>
<feature type="transmembrane region" description="Helical" evidence="2">
    <location>
        <begin position="371"/>
        <end position="392"/>
    </location>
</feature>
<dbReference type="Proteomes" id="UP000813824">
    <property type="component" value="Unassembled WGS sequence"/>
</dbReference>
<name>A0A8K0UZ98_9AGAR</name>
<dbReference type="PANTHER" id="PTHR36853:SF1">
    <property type="entry name" value="DUF3844 DOMAIN-CONTAINING PROTEIN"/>
    <property type="match status" value="1"/>
</dbReference>
<keyword evidence="2" id="KW-0472">Membrane</keyword>
<protein>
    <recommendedName>
        <fullName evidence="4">Vacuolar sorting protein Vps3844 C-terminal domain-containing protein</fullName>
    </recommendedName>
</protein>
<sequence>MKPLTTILVPVALGLVASTYAAPDTRVFLHPSPLRTANNDLTLTPEEASRTVAKFVGLDMFEREAESEADMYGNYGAGEVRLGGGARGVEFDFGEEEAGSFVGKGMGRTLVIAVDGGTDELEHVIPDTLHLTFSTSAESSPSFSFDWSSFSLPTLKERAKTFYDSIWSSPRLEAEPVPVHWLDIPGVPRNEVTRPLLSDLGALVDFLVWNDMATARSVFGIFDLSTLQALSTEFGPSSSQFQAAAAAIQKSIKDAMAQDNLKLVVLAIPAGSSMTLHKRQQPPSQSPLPIPSPPPQHPISAVSTCFTTLDACTNSTNTCSSHGQCVSATKAGKTCFVCACTPSKSINGNGKTKTTLWAGEKCERVDISQPFVLLVGTVVGLILLVVASVYLLTAVGDEKLPQVLAEGNVPSKRE</sequence>
<feature type="region of interest" description="Disordered" evidence="1">
    <location>
        <begin position="275"/>
        <end position="296"/>
    </location>
</feature>
<proteinExistence type="predicted"/>
<accession>A0A8K0UZ98</accession>
<feature type="signal peptide" evidence="3">
    <location>
        <begin position="1"/>
        <end position="21"/>
    </location>
</feature>
<evidence type="ECO:0000256" key="3">
    <source>
        <dbReference type="SAM" id="SignalP"/>
    </source>
</evidence>
<dbReference type="InterPro" id="IPR024382">
    <property type="entry name" value="Vps3844_C"/>
</dbReference>
<evidence type="ECO:0000313" key="6">
    <source>
        <dbReference type="Proteomes" id="UP000813824"/>
    </source>
</evidence>
<gene>
    <name evidence="5" type="ORF">BXZ70DRAFT_1060474</name>
</gene>
<comment type="caution">
    <text evidence="5">The sequence shown here is derived from an EMBL/GenBank/DDBJ whole genome shotgun (WGS) entry which is preliminary data.</text>
</comment>
<feature type="domain" description="Vacuolar sorting protein Vps3844 C-terminal" evidence="4">
    <location>
        <begin position="305"/>
        <end position="405"/>
    </location>
</feature>
<dbReference type="OrthoDB" id="5583277at2759"/>
<dbReference type="GO" id="GO:0005783">
    <property type="term" value="C:endoplasmic reticulum"/>
    <property type="evidence" value="ECO:0007669"/>
    <property type="project" value="TreeGrafter"/>
</dbReference>
<evidence type="ECO:0000259" key="4">
    <source>
        <dbReference type="Pfam" id="PF12955"/>
    </source>
</evidence>